<keyword evidence="3" id="KW-1185">Reference proteome</keyword>
<evidence type="ECO:0000256" key="1">
    <source>
        <dbReference type="SAM" id="SignalP"/>
    </source>
</evidence>
<feature type="chain" id="PRO_5020488750" evidence="1">
    <location>
        <begin position="21"/>
        <end position="42"/>
    </location>
</feature>
<sequence length="42" mass="4695">MKFSILTVLAICTSFWYATATPVEIAAREAEPPTADGWFPEY</sequence>
<accession>A0A4S4KAD8</accession>
<feature type="signal peptide" evidence="1">
    <location>
        <begin position="1"/>
        <end position="20"/>
    </location>
</feature>
<name>A0A4S4KAD8_9APHY</name>
<reference evidence="2 3" key="1">
    <citation type="submission" date="2019-02" db="EMBL/GenBank/DDBJ databases">
        <title>Genome sequencing of the rare red list fungi Phlebia centrifuga.</title>
        <authorList>
            <person name="Buettner E."/>
            <person name="Kellner H."/>
        </authorList>
    </citation>
    <scope>NUCLEOTIDE SEQUENCE [LARGE SCALE GENOMIC DNA]</scope>
    <source>
        <strain evidence="2 3">DSM 108282</strain>
    </source>
</reference>
<proteinExistence type="predicted"/>
<dbReference type="AlphaFoldDB" id="A0A4S4KAD8"/>
<dbReference type="EMBL" id="SGPJ01000379">
    <property type="protein sequence ID" value="THG94915.1"/>
    <property type="molecule type" value="Genomic_DNA"/>
</dbReference>
<gene>
    <name evidence="2" type="ORF">EW026_g6645</name>
</gene>
<organism evidence="2 3">
    <name type="scientific">Hermanssonia centrifuga</name>
    <dbReference type="NCBI Taxonomy" id="98765"/>
    <lineage>
        <taxon>Eukaryota</taxon>
        <taxon>Fungi</taxon>
        <taxon>Dikarya</taxon>
        <taxon>Basidiomycota</taxon>
        <taxon>Agaricomycotina</taxon>
        <taxon>Agaricomycetes</taxon>
        <taxon>Polyporales</taxon>
        <taxon>Meruliaceae</taxon>
        <taxon>Hermanssonia</taxon>
    </lineage>
</organism>
<comment type="caution">
    <text evidence="2">The sequence shown here is derived from an EMBL/GenBank/DDBJ whole genome shotgun (WGS) entry which is preliminary data.</text>
</comment>
<evidence type="ECO:0000313" key="3">
    <source>
        <dbReference type="Proteomes" id="UP000309038"/>
    </source>
</evidence>
<keyword evidence="1" id="KW-0732">Signal</keyword>
<dbReference type="Proteomes" id="UP000309038">
    <property type="component" value="Unassembled WGS sequence"/>
</dbReference>
<evidence type="ECO:0000313" key="2">
    <source>
        <dbReference type="EMBL" id="THG94915.1"/>
    </source>
</evidence>
<protein>
    <submittedName>
        <fullName evidence="2">Uncharacterized protein</fullName>
    </submittedName>
</protein>